<dbReference type="EMBL" id="MN928928">
    <property type="protein sequence ID" value="QJI53462.1"/>
    <property type="molecule type" value="Genomic_DNA"/>
</dbReference>
<sequence length="71" mass="7903">MVRWSGSPPPAHRLAHSLKWYKSRDGNDSCSFQNAMSQPEPLLDGPEEANDGPRSSKSRRQVSIKGVRLTP</sequence>
<evidence type="ECO:0000313" key="2">
    <source>
        <dbReference type="EMBL" id="QJI53462.1"/>
    </source>
</evidence>
<accession>A0A6M3YNI0</accession>
<organism evidence="2">
    <name type="scientific">Cressdnaviricota sp</name>
    <dbReference type="NCBI Taxonomy" id="2748378"/>
    <lineage>
        <taxon>Viruses</taxon>
        <taxon>Monodnaviria</taxon>
        <taxon>Shotokuvirae</taxon>
        <taxon>Cressdnaviricota</taxon>
    </lineage>
</organism>
<proteinExistence type="predicted"/>
<name>A0A6M3YNI0_9VIRU</name>
<feature type="region of interest" description="Disordered" evidence="1">
    <location>
        <begin position="25"/>
        <end position="71"/>
    </location>
</feature>
<evidence type="ECO:0000256" key="1">
    <source>
        <dbReference type="SAM" id="MobiDB-lite"/>
    </source>
</evidence>
<feature type="compositionally biased region" description="Polar residues" evidence="1">
    <location>
        <begin position="28"/>
        <end position="37"/>
    </location>
</feature>
<protein>
    <submittedName>
        <fullName evidence="2">Replication-associated protein</fullName>
    </submittedName>
</protein>
<reference evidence="2" key="1">
    <citation type="submission" date="2020-01" db="EMBL/GenBank/DDBJ databases">
        <title>Novel CRESS-DNA virus.</title>
        <authorList>
            <person name="Liu Q."/>
            <person name="Shan T."/>
            <person name="Yang S."/>
            <person name="Zhang W."/>
        </authorList>
    </citation>
    <scope>NUCLEOTIDE SEQUENCE</scope>
    <source>
        <strain evidence="2">Cra070cir1</strain>
    </source>
</reference>